<dbReference type="PANTHER" id="PTHR21503">
    <property type="entry name" value="F-BOX-CONTAINING HYPOTHETICAL PROTEIN C.ELEGANS"/>
    <property type="match status" value="1"/>
</dbReference>
<dbReference type="PANTHER" id="PTHR21503:SF8">
    <property type="entry name" value="F-BOX ASSOCIATED DOMAIN-CONTAINING PROTEIN-RELATED"/>
    <property type="match status" value="1"/>
</dbReference>
<comment type="caution">
    <text evidence="1">The sequence shown here is derived from an EMBL/GenBank/DDBJ whole genome shotgun (WGS) entry which is preliminary data.</text>
</comment>
<dbReference type="Proteomes" id="UP000483820">
    <property type="component" value="Chromosome II"/>
</dbReference>
<reference evidence="1 2" key="1">
    <citation type="submission" date="2019-12" db="EMBL/GenBank/DDBJ databases">
        <title>Chromosome-level assembly of the Caenorhabditis remanei genome.</title>
        <authorList>
            <person name="Teterina A.A."/>
            <person name="Willis J.H."/>
            <person name="Phillips P.C."/>
        </authorList>
    </citation>
    <scope>NUCLEOTIDE SEQUENCE [LARGE SCALE GENOMIC DNA]</scope>
    <source>
        <strain evidence="1 2">PX506</strain>
        <tissue evidence="1">Whole organism</tissue>
    </source>
</reference>
<dbReference type="KEGG" id="crq:GCK72_006717"/>
<sequence length="163" mass="18907">MYPNQNSVLIGPEIIGGLKDDSEILKLKRVHIYNIGQQLGMKFLSMFTGQHILLTLHIVSNAEITKIIMKWISNESMQSLHTLGFFIPDSLITPDEVVESLKTERFNSAIRPRIYHLDTKIYQDKPRKIDLSGDNCYDIIREVDGKRATLHFDDKYFKILVWN</sequence>
<evidence type="ECO:0000313" key="2">
    <source>
        <dbReference type="Proteomes" id="UP000483820"/>
    </source>
</evidence>
<evidence type="ECO:0008006" key="3">
    <source>
        <dbReference type="Google" id="ProtNLM"/>
    </source>
</evidence>
<name>A0A6A5HHD7_CAERE</name>
<protein>
    <recommendedName>
        <fullName evidence="3">F-box associated domain-containing protein</fullName>
    </recommendedName>
</protein>
<gene>
    <name evidence="1" type="ORF">GCK72_006717</name>
</gene>
<dbReference type="AlphaFoldDB" id="A0A6A5HHD7"/>
<organism evidence="1 2">
    <name type="scientific">Caenorhabditis remanei</name>
    <name type="common">Caenorhabditis vulgaris</name>
    <dbReference type="NCBI Taxonomy" id="31234"/>
    <lineage>
        <taxon>Eukaryota</taxon>
        <taxon>Metazoa</taxon>
        <taxon>Ecdysozoa</taxon>
        <taxon>Nematoda</taxon>
        <taxon>Chromadorea</taxon>
        <taxon>Rhabditida</taxon>
        <taxon>Rhabditina</taxon>
        <taxon>Rhabditomorpha</taxon>
        <taxon>Rhabditoidea</taxon>
        <taxon>Rhabditidae</taxon>
        <taxon>Peloderinae</taxon>
        <taxon>Caenorhabditis</taxon>
    </lineage>
</organism>
<evidence type="ECO:0000313" key="1">
    <source>
        <dbReference type="EMBL" id="KAF1766759.1"/>
    </source>
</evidence>
<proteinExistence type="predicted"/>
<dbReference type="CTD" id="78774226"/>
<accession>A0A6A5HHD7</accession>
<dbReference type="RefSeq" id="XP_053589952.1">
    <property type="nucleotide sequence ID" value="XM_053725758.1"/>
</dbReference>
<dbReference type="GeneID" id="78774226"/>
<dbReference type="EMBL" id="WUAV01000002">
    <property type="protein sequence ID" value="KAF1766759.1"/>
    <property type="molecule type" value="Genomic_DNA"/>
</dbReference>